<dbReference type="InterPro" id="IPR036388">
    <property type="entry name" value="WH-like_DNA-bd_sf"/>
</dbReference>
<dbReference type="EMBL" id="VANI01000012">
    <property type="protein sequence ID" value="TLM76748.1"/>
    <property type="molecule type" value="Genomic_DNA"/>
</dbReference>
<dbReference type="PANTHER" id="PTHR45566:SF2">
    <property type="entry name" value="NARL SUBFAMILY"/>
    <property type="match status" value="1"/>
</dbReference>
<evidence type="ECO:0000256" key="3">
    <source>
        <dbReference type="PROSITE-ProRule" id="PRU00169"/>
    </source>
</evidence>
<feature type="domain" description="HTH luxR-type" evidence="4">
    <location>
        <begin position="134"/>
        <end position="199"/>
    </location>
</feature>
<keyword evidence="7" id="KW-1185">Reference proteome</keyword>
<evidence type="ECO:0000256" key="1">
    <source>
        <dbReference type="ARBA" id="ARBA00022553"/>
    </source>
</evidence>
<dbReference type="Gene3D" id="1.10.10.10">
    <property type="entry name" value="Winged helix-like DNA-binding domain superfamily/Winged helix DNA-binding domain"/>
    <property type="match status" value="1"/>
</dbReference>
<dbReference type="CDD" id="cd06170">
    <property type="entry name" value="LuxR_C_like"/>
    <property type="match status" value="1"/>
</dbReference>
<dbReference type="CDD" id="cd17535">
    <property type="entry name" value="REC_NarL-like"/>
    <property type="match status" value="1"/>
</dbReference>
<name>A0ABY2UKE0_9GAMM</name>
<sequence length="202" mass="21517">MNNTSRSLLLVDDHRLFREGLVLLLRDRPGLGRAYEAGTIDEALGFVDAAPPVGMILLDIALPGVDGLAGMASLQQAFAGVPVLVLSGSEDPVHRQLALGQGAAGFVEKSASGEEICEAILRVWRGDRVFPPIPEAQATGLTPRQEDVLRHLGEGLSNKAIARHLGLSENTVRVHVSAILALLGATSRTEAVMAAHRRGWIR</sequence>
<gene>
    <name evidence="6" type="ORF">FDY93_12360</name>
</gene>
<dbReference type="SMART" id="SM00448">
    <property type="entry name" value="REC"/>
    <property type="match status" value="1"/>
</dbReference>
<feature type="domain" description="Response regulatory" evidence="5">
    <location>
        <begin position="7"/>
        <end position="124"/>
    </location>
</feature>
<proteinExistence type="predicted"/>
<protein>
    <submittedName>
        <fullName evidence="6">Response regulator transcription factor</fullName>
    </submittedName>
</protein>
<keyword evidence="2" id="KW-0238">DNA-binding</keyword>
<dbReference type="InterPro" id="IPR001789">
    <property type="entry name" value="Sig_transdc_resp-reg_receiver"/>
</dbReference>
<dbReference type="PROSITE" id="PS50043">
    <property type="entry name" value="HTH_LUXR_2"/>
    <property type="match status" value="1"/>
</dbReference>
<dbReference type="SUPFAM" id="SSF52172">
    <property type="entry name" value="CheY-like"/>
    <property type="match status" value="1"/>
</dbReference>
<dbReference type="RefSeq" id="WP_138236066.1">
    <property type="nucleotide sequence ID" value="NZ_CP185860.1"/>
</dbReference>
<dbReference type="InterPro" id="IPR058245">
    <property type="entry name" value="NreC/VraR/RcsB-like_REC"/>
</dbReference>
<dbReference type="Pfam" id="PF00196">
    <property type="entry name" value="GerE"/>
    <property type="match status" value="1"/>
</dbReference>
<dbReference type="InterPro" id="IPR016032">
    <property type="entry name" value="Sig_transdc_resp-reg_C-effctor"/>
</dbReference>
<evidence type="ECO:0000313" key="6">
    <source>
        <dbReference type="EMBL" id="TLM76748.1"/>
    </source>
</evidence>
<keyword evidence="1 3" id="KW-0597">Phosphoprotein</keyword>
<organism evidence="6 7">
    <name type="scientific">Microbulbifer harenosus</name>
    <dbReference type="NCBI Taxonomy" id="2576840"/>
    <lineage>
        <taxon>Bacteria</taxon>
        <taxon>Pseudomonadati</taxon>
        <taxon>Pseudomonadota</taxon>
        <taxon>Gammaproteobacteria</taxon>
        <taxon>Cellvibrionales</taxon>
        <taxon>Microbulbiferaceae</taxon>
        <taxon>Microbulbifer</taxon>
    </lineage>
</organism>
<dbReference type="PROSITE" id="PS50110">
    <property type="entry name" value="RESPONSE_REGULATORY"/>
    <property type="match status" value="1"/>
</dbReference>
<dbReference type="InterPro" id="IPR011006">
    <property type="entry name" value="CheY-like_superfamily"/>
</dbReference>
<dbReference type="SUPFAM" id="SSF46894">
    <property type="entry name" value="C-terminal effector domain of the bipartite response regulators"/>
    <property type="match status" value="1"/>
</dbReference>
<evidence type="ECO:0000313" key="7">
    <source>
        <dbReference type="Proteomes" id="UP000306791"/>
    </source>
</evidence>
<dbReference type="Proteomes" id="UP000306791">
    <property type="component" value="Unassembled WGS sequence"/>
</dbReference>
<dbReference type="InterPro" id="IPR000792">
    <property type="entry name" value="Tscrpt_reg_LuxR_C"/>
</dbReference>
<dbReference type="SMART" id="SM00421">
    <property type="entry name" value="HTH_LUXR"/>
    <property type="match status" value="1"/>
</dbReference>
<feature type="modified residue" description="4-aspartylphosphate" evidence="3">
    <location>
        <position position="59"/>
    </location>
</feature>
<accession>A0ABY2UKE0</accession>
<dbReference type="InterPro" id="IPR051015">
    <property type="entry name" value="EvgA-like"/>
</dbReference>
<evidence type="ECO:0000256" key="2">
    <source>
        <dbReference type="ARBA" id="ARBA00023125"/>
    </source>
</evidence>
<dbReference type="PANTHER" id="PTHR45566">
    <property type="entry name" value="HTH-TYPE TRANSCRIPTIONAL REGULATOR YHJB-RELATED"/>
    <property type="match status" value="1"/>
</dbReference>
<dbReference type="Gene3D" id="3.40.50.2300">
    <property type="match status" value="1"/>
</dbReference>
<comment type="caution">
    <text evidence="6">The sequence shown here is derived from an EMBL/GenBank/DDBJ whole genome shotgun (WGS) entry which is preliminary data.</text>
</comment>
<reference evidence="6 7" key="1">
    <citation type="submission" date="2019-05" db="EMBL/GenBank/DDBJ databases">
        <title>Microbulbifer harenosus sp. nov., an alginate-degrading bacterium isolated from coastal sand.</title>
        <authorList>
            <person name="Huang H."/>
            <person name="Mo K."/>
            <person name="Bao S."/>
        </authorList>
    </citation>
    <scope>NUCLEOTIDE SEQUENCE [LARGE SCALE GENOMIC DNA]</scope>
    <source>
        <strain evidence="6 7">HB161719</strain>
    </source>
</reference>
<evidence type="ECO:0000259" key="5">
    <source>
        <dbReference type="PROSITE" id="PS50110"/>
    </source>
</evidence>
<dbReference type="PRINTS" id="PR00038">
    <property type="entry name" value="HTHLUXR"/>
</dbReference>
<dbReference type="Pfam" id="PF00072">
    <property type="entry name" value="Response_reg"/>
    <property type="match status" value="1"/>
</dbReference>
<evidence type="ECO:0000259" key="4">
    <source>
        <dbReference type="PROSITE" id="PS50043"/>
    </source>
</evidence>